<dbReference type="InterPro" id="IPR013362">
    <property type="entry name" value="Pilus_4_PilV"/>
</dbReference>
<gene>
    <name evidence="1" type="primary">pilV</name>
    <name evidence="1" type="ORF">E4O92_14265</name>
</gene>
<evidence type="ECO:0000313" key="2">
    <source>
        <dbReference type="Proteomes" id="UP000297258"/>
    </source>
</evidence>
<organism evidence="1 2">
    <name type="scientific">Massilia horti</name>
    <dbReference type="NCBI Taxonomy" id="2562153"/>
    <lineage>
        <taxon>Bacteria</taxon>
        <taxon>Pseudomonadati</taxon>
        <taxon>Pseudomonadota</taxon>
        <taxon>Betaproteobacteria</taxon>
        <taxon>Burkholderiales</taxon>
        <taxon>Oxalobacteraceae</taxon>
        <taxon>Telluria group</taxon>
        <taxon>Massilia</taxon>
    </lineage>
</organism>
<dbReference type="AlphaFoldDB" id="A0A4Y9SXX1"/>
<protein>
    <submittedName>
        <fullName evidence="1">Type IV pilus modification protein PilV</fullName>
    </submittedName>
</protein>
<dbReference type="EMBL" id="SPUM01000095">
    <property type="protein sequence ID" value="TFW31280.1"/>
    <property type="molecule type" value="Genomic_DNA"/>
</dbReference>
<reference evidence="1 2" key="1">
    <citation type="submission" date="2019-03" db="EMBL/GenBank/DDBJ databases">
        <title>Draft genome of Massilia hortus sp. nov., a novel bacterial species of the Oxalobacteraceae family.</title>
        <authorList>
            <person name="Peta V."/>
            <person name="Raths R."/>
            <person name="Bucking H."/>
        </authorList>
    </citation>
    <scope>NUCLEOTIDE SEQUENCE [LARGE SCALE GENOMIC DNA]</scope>
    <source>
        <strain evidence="1 2">ONC3</strain>
    </source>
</reference>
<name>A0A4Y9SXX1_9BURK</name>
<proteinExistence type="predicted"/>
<dbReference type="Proteomes" id="UP000297258">
    <property type="component" value="Unassembled WGS sequence"/>
</dbReference>
<comment type="caution">
    <text evidence="1">The sequence shown here is derived from an EMBL/GenBank/DDBJ whole genome shotgun (WGS) entry which is preliminary data.</text>
</comment>
<dbReference type="OrthoDB" id="8724817at2"/>
<evidence type="ECO:0000313" key="1">
    <source>
        <dbReference type="EMBL" id="TFW31280.1"/>
    </source>
</evidence>
<keyword evidence="2" id="KW-1185">Reference proteome</keyword>
<dbReference type="NCBIfam" id="TIGR02523">
    <property type="entry name" value="type_IV_pilV"/>
    <property type="match status" value="1"/>
</dbReference>
<accession>A0A4Y9SXX1</accession>
<sequence length="155" mass="15926">MLVLAVGIVGASSAQMAAQRTRHQSALMSAAVHLAASLVERMRANPVAMALGDADNPYLIEYDAAADGPPAPASCYGDADCSPGEIAQADLYEVREALRTGFPNGRIVVCRDARTKLAWECQGAAGAPLVVKLGWRGNTGVDAPIVALVVPGVAG</sequence>